<dbReference type="GO" id="GO:0051213">
    <property type="term" value="F:dioxygenase activity"/>
    <property type="evidence" value="ECO:0007669"/>
    <property type="project" value="UniProtKB-KW"/>
</dbReference>
<dbReference type="InterPro" id="IPR004360">
    <property type="entry name" value="Glyas_Fos-R_dOase_dom"/>
</dbReference>
<keyword evidence="3" id="KW-0223">Dioxygenase</keyword>
<dbReference type="Pfam" id="PF00903">
    <property type="entry name" value="Glyoxalase"/>
    <property type="match status" value="1"/>
</dbReference>
<gene>
    <name evidence="3" type="ORF">GCU60_08460</name>
</gene>
<feature type="region of interest" description="Disordered" evidence="1">
    <location>
        <begin position="103"/>
        <end position="139"/>
    </location>
</feature>
<sequence>MPWLPAVTRADHLDPAGGPVSPTIRPILVTPDIERLRAFYVELLDATVAERFPEEGPAFYLGLRIGDSELGLTADAAVQPGTPGRVLLSIDVPDVDALLPRVEELGGRSPGPSNDMPWGQRVAHVSDPDGNALNLTQQL</sequence>
<dbReference type="Gene3D" id="3.10.180.10">
    <property type="entry name" value="2,3-Dihydroxybiphenyl 1,2-Dioxygenase, domain 1"/>
    <property type="match status" value="1"/>
</dbReference>
<reference evidence="3 4" key="1">
    <citation type="submission" date="2019-12" db="EMBL/GenBank/DDBJ databases">
        <title>the WGS of Blastococcus saxobsidens 67B17.</title>
        <authorList>
            <person name="Jiang Z."/>
        </authorList>
    </citation>
    <scope>NUCLEOTIDE SEQUENCE [LARGE SCALE GENOMIC DNA]</scope>
    <source>
        <strain evidence="3 4">67B17</strain>
    </source>
</reference>
<evidence type="ECO:0000256" key="1">
    <source>
        <dbReference type="SAM" id="MobiDB-lite"/>
    </source>
</evidence>
<keyword evidence="3" id="KW-0560">Oxidoreductase</keyword>
<organism evidence="3 4">
    <name type="scientific">Blastococcus saxobsidens</name>
    <dbReference type="NCBI Taxonomy" id="138336"/>
    <lineage>
        <taxon>Bacteria</taxon>
        <taxon>Bacillati</taxon>
        <taxon>Actinomycetota</taxon>
        <taxon>Actinomycetes</taxon>
        <taxon>Geodermatophilales</taxon>
        <taxon>Geodermatophilaceae</taxon>
        <taxon>Blastococcus</taxon>
    </lineage>
</organism>
<dbReference type="AlphaFoldDB" id="A0A6L9W2Y4"/>
<name>A0A6L9W2Y4_9ACTN</name>
<feature type="domain" description="VOC" evidence="2">
    <location>
        <begin position="18"/>
        <end position="138"/>
    </location>
</feature>
<dbReference type="InterPro" id="IPR037523">
    <property type="entry name" value="VOC_core"/>
</dbReference>
<dbReference type="SUPFAM" id="SSF54593">
    <property type="entry name" value="Glyoxalase/Bleomycin resistance protein/Dihydroxybiphenyl dioxygenase"/>
    <property type="match status" value="1"/>
</dbReference>
<dbReference type="PROSITE" id="PS51819">
    <property type="entry name" value="VOC"/>
    <property type="match status" value="1"/>
</dbReference>
<comment type="caution">
    <text evidence="3">The sequence shown here is derived from an EMBL/GenBank/DDBJ whole genome shotgun (WGS) entry which is preliminary data.</text>
</comment>
<dbReference type="InterPro" id="IPR029068">
    <property type="entry name" value="Glyas_Bleomycin-R_OHBP_Dase"/>
</dbReference>
<accession>A0A6L9W2Y4</accession>
<dbReference type="PANTHER" id="PTHR33993:SF14">
    <property type="entry name" value="GB|AAF24581.1"/>
    <property type="match status" value="1"/>
</dbReference>
<dbReference type="EMBL" id="JAAGWG010000010">
    <property type="protein sequence ID" value="NEK85794.1"/>
    <property type="molecule type" value="Genomic_DNA"/>
</dbReference>
<evidence type="ECO:0000259" key="2">
    <source>
        <dbReference type="PROSITE" id="PS51819"/>
    </source>
</evidence>
<dbReference type="InterPro" id="IPR052164">
    <property type="entry name" value="Anthracycline_SecMetBiosynth"/>
</dbReference>
<evidence type="ECO:0000313" key="3">
    <source>
        <dbReference type="EMBL" id="NEK85794.1"/>
    </source>
</evidence>
<proteinExistence type="predicted"/>
<protein>
    <submittedName>
        <fullName evidence="3">Extradiol dioxygenase</fullName>
    </submittedName>
</protein>
<dbReference type="Proteomes" id="UP000479241">
    <property type="component" value="Unassembled WGS sequence"/>
</dbReference>
<dbReference type="PANTHER" id="PTHR33993">
    <property type="entry name" value="GLYOXALASE-RELATED"/>
    <property type="match status" value="1"/>
</dbReference>
<evidence type="ECO:0000313" key="4">
    <source>
        <dbReference type="Proteomes" id="UP000479241"/>
    </source>
</evidence>